<keyword evidence="1" id="KW-1133">Transmembrane helix</keyword>
<name>A0A2U8H489_9RHOO</name>
<feature type="transmembrane region" description="Helical" evidence="1">
    <location>
        <begin position="162"/>
        <end position="182"/>
    </location>
</feature>
<proteinExistence type="inferred from homology"/>
<sequence>MEQNTLIASLQSTLGGSLPGILGALAILALGWFAAVLVRAGSRRILRVAGINQKLQSGTGQAFDLESMLSLGLFGLVLLITVVAVLNILDLESLSSPFAALLAQITTYLPHLLAGAILSVLAWVLATVLRALTSKMLATTTLDERLATEAGMEPMSANMGNVAFWLVILLFLPAILGAFQLQGLLEPVQGMVDRALSMVPDIFAALVIGFVGWLVARVLRGLVSNLLAAAGADKLGTCIGLDETVKLSRLAGVLVFILVFVPSLIAALDALKIEAVSAPAISMLDQFFGAVPNILAAAVILGVTWFVARFASGLVARLLAGVGFDLLPAKLGLGHAIGEGRTASALVGRLVLFFAMLFAVVEAANRLGFGQISELVTMFVQFGGDILLGAVILVAGFWLANLAAEAISRASGEHTSGLARIARIAILGLVIAMGLRAMGIADDIVNLAFGLGFGAVAVAVALSFGLGGREAAGRQMEYWLAKLRKDEPGKD</sequence>
<comment type="function">
    <text evidence="1">Mechanosensitive channel that participates in the regulation of osmotic pressure changes within the cell, opening in response to stretch forces in the membrane lipid bilayer, without the need for other proteins. Contributes to normal resistance to hypoosmotic shock. Forms an ion channel of 1.0 nanosiemens conductance with a slight preference for anions.</text>
</comment>
<feature type="transmembrane region" description="Helical" evidence="1">
    <location>
        <begin position="202"/>
        <end position="219"/>
    </location>
</feature>
<gene>
    <name evidence="2" type="ORF">CEW87_12110</name>
</gene>
<keyword evidence="1" id="KW-1003">Cell membrane</keyword>
<keyword evidence="1" id="KW-0812">Transmembrane</keyword>
<evidence type="ECO:0000256" key="1">
    <source>
        <dbReference type="RuleBase" id="RU369025"/>
    </source>
</evidence>
<feature type="transmembrane region" description="Helical" evidence="1">
    <location>
        <begin position="447"/>
        <end position="466"/>
    </location>
</feature>
<dbReference type="Pfam" id="PF05552">
    <property type="entry name" value="MS_channel_1st_1"/>
    <property type="match status" value="4"/>
</dbReference>
<organism evidence="2 3">
    <name type="scientific">Parazoarcus communis</name>
    <dbReference type="NCBI Taxonomy" id="41977"/>
    <lineage>
        <taxon>Bacteria</taxon>
        <taxon>Pseudomonadati</taxon>
        <taxon>Pseudomonadota</taxon>
        <taxon>Betaproteobacteria</taxon>
        <taxon>Rhodocyclales</taxon>
        <taxon>Zoogloeaceae</taxon>
        <taxon>Parazoarcus</taxon>
    </lineage>
</organism>
<dbReference type="RefSeq" id="WP_108973331.1">
    <property type="nucleotide sequence ID" value="NZ_CP022188.1"/>
</dbReference>
<dbReference type="GO" id="GO:0008381">
    <property type="term" value="F:mechanosensitive monoatomic ion channel activity"/>
    <property type="evidence" value="ECO:0007669"/>
    <property type="project" value="InterPro"/>
</dbReference>
<feature type="transmembrane region" description="Helical" evidence="1">
    <location>
        <begin position="69"/>
        <end position="89"/>
    </location>
</feature>
<dbReference type="OrthoDB" id="1411407at2"/>
<dbReference type="NCBIfam" id="NF033912">
    <property type="entry name" value="msc"/>
    <property type="match status" value="1"/>
</dbReference>
<protein>
    <recommendedName>
        <fullName evidence="1">Small-conductance mechanosensitive channel</fullName>
    </recommendedName>
</protein>
<accession>A0A2U8H489</accession>
<keyword evidence="1" id="KW-0407">Ion channel</keyword>
<feature type="transmembrane region" description="Helical" evidence="1">
    <location>
        <begin position="421"/>
        <end position="441"/>
    </location>
</feature>
<reference evidence="2 3" key="1">
    <citation type="submission" date="2017-06" db="EMBL/GenBank/DDBJ databases">
        <title>Azoarcus sp. TSNA42 complete genome sequence.</title>
        <authorList>
            <person name="Woo J.-H."/>
            <person name="Kim H.-S."/>
        </authorList>
    </citation>
    <scope>NUCLEOTIDE SEQUENCE [LARGE SCALE GENOMIC DNA]</scope>
    <source>
        <strain evidence="2 3">TSNA42</strain>
    </source>
</reference>
<dbReference type="EMBL" id="CP022188">
    <property type="protein sequence ID" value="AWI80046.1"/>
    <property type="molecule type" value="Genomic_DNA"/>
</dbReference>
<keyword evidence="1" id="KW-0406">Ion transport</keyword>
<feature type="transmembrane region" description="Helical" evidence="1">
    <location>
        <begin position="350"/>
        <end position="369"/>
    </location>
</feature>
<comment type="similarity">
    <text evidence="1">Belongs to the MscS (TC 1.A.23) family.</text>
</comment>
<comment type="subunit">
    <text evidence="1">Homoheptamer.</text>
</comment>
<keyword evidence="1" id="KW-0813">Transport</keyword>
<dbReference type="AlphaFoldDB" id="A0A2U8H489"/>
<dbReference type="InterPro" id="IPR045275">
    <property type="entry name" value="MscS_archaea/bacteria_type"/>
</dbReference>
<dbReference type="PANTHER" id="PTHR30221">
    <property type="entry name" value="SMALL-CONDUCTANCE MECHANOSENSITIVE CHANNEL"/>
    <property type="match status" value="1"/>
</dbReference>
<feature type="transmembrane region" description="Helical" evidence="1">
    <location>
        <begin position="109"/>
        <end position="129"/>
    </location>
</feature>
<feature type="transmembrane region" description="Helical" evidence="1">
    <location>
        <begin position="375"/>
        <end position="400"/>
    </location>
</feature>
<evidence type="ECO:0000313" key="3">
    <source>
        <dbReference type="Proteomes" id="UP000244902"/>
    </source>
</evidence>
<feature type="transmembrane region" description="Helical" evidence="1">
    <location>
        <begin position="288"/>
        <end position="308"/>
    </location>
</feature>
<dbReference type="GO" id="GO:0005886">
    <property type="term" value="C:plasma membrane"/>
    <property type="evidence" value="ECO:0007669"/>
    <property type="project" value="UniProtKB-SubCell"/>
</dbReference>
<dbReference type="PANTHER" id="PTHR30221:SF1">
    <property type="entry name" value="SMALL-CONDUCTANCE MECHANOSENSITIVE CHANNEL"/>
    <property type="match status" value="1"/>
</dbReference>
<keyword evidence="1" id="KW-0472">Membrane</keyword>
<evidence type="ECO:0000313" key="2">
    <source>
        <dbReference type="EMBL" id="AWI80046.1"/>
    </source>
</evidence>
<dbReference type="Proteomes" id="UP000244902">
    <property type="component" value="Chromosome"/>
</dbReference>
<keyword evidence="1" id="KW-0997">Cell inner membrane</keyword>
<comment type="caution">
    <text evidence="1">Lacks conserved residue(s) required for the propagation of feature annotation.</text>
</comment>
<dbReference type="InterPro" id="IPR008910">
    <property type="entry name" value="MSC_TM_helix"/>
</dbReference>
<feature type="transmembrane region" description="Helical" evidence="1">
    <location>
        <begin position="20"/>
        <end position="38"/>
    </location>
</feature>
<feature type="transmembrane region" description="Helical" evidence="1">
    <location>
        <begin position="250"/>
        <end position="268"/>
    </location>
</feature>
<comment type="subcellular location">
    <subcellularLocation>
        <location evidence="1">Cell inner membrane</location>
        <topology evidence="1">Multi-pass membrane protein</topology>
    </subcellularLocation>
</comment>